<evidence type="ECO:0000313" key="2">
    <source>
        <dbReference type="Proteomes" id="UP000664940"/>
    </source>
</evidence>
<dbReference type="AlphaFoldDB" id="A0A833Z1G1"/>
<comment type="caution">
    <text evidence="1">The sequence shown here is derived from an EMBL/GenBank/DDBJ whole genome shotgun (WGS) entry which is preliminary data.</text>
</comment>
<protein>
    <submittedName>
        <fullName evidence="1">Uncharacterized protein</fullName>
    </submittedName>
</protein>
<organism evidence="1 2">
    <name type="scientific">Phyllostomus discolor</name>
    <name type="common">pale spear-nosed bat</name>
    <dbReference type="NCBI Taxonomy" id="89673"/>
    <lineage>
        <taxon>Eukaryota</taxon>
        <taxon>Metazoa</taxon>
        <taxon>Chordata</taxon>
        <taxon>Craniata</taxon>
        <taxon>Vertebrata</taxon>
        <taxon>Euteleostomi</taxon>
        <taxon>Mammalia</taxon>
        <taxon>Eutheria</taxon>
        <taxon>Laurasiatheria</taxon>
        <taxon>Chiroptera</taxon>
        <taxon>Yangochiroptera</taxon>
        <taxon>Phyllostomidae</taxon>
        <taxon>Phyllostominae</taxon>
        <taxon>Phyllostomus</taxon>
    </lineage>
</organism>
<evidence type="ECO:0000313" key="1">
    <source>
        <dbReference type="EMBL" id="KAF6084257.1"/>
    </source>
</evidence>
<sequence length="145" mass="16143">MSRSKRALRKYGKCSCHFTRLGKVDKACIYSAEQSWKSRKRVETPMGTPGGKHLFPTLKAGVFPRAVAFQRCSEMSIFLHRGGRAGCPGLSGVLPGKETHDQGTARGVLRKGTRTMVYSRERLQMESGVFYIPSVPFCTRVTVWG</sequence>
<dbReference type="Proteomes" id="UP000664940">
    <property type="component" value="Unassembled WGS sequence"/>
</dbReference>
<accession>A0A833Z1G1</accession>
<gene>
    <name evidence="1" type="ORF">HJG60_008536</name>
</gene>
<dbReference type="EMBL" id="JABVXQ010000012">
    <property type="protein sequence ID" value="KAF6084257.1"/>
    <property type="molecule type" value="Genomic_DNA"/>
</dbReference>
<proteinExistence type="predicted"/>
<name>A0A833Z1G1_9CHIR</name>
<reference evidence="1 2" key="1">
    <citation type="journal article" date="2020" name="Nature">
        <title>Six reference-quality genomes reveal evolution of bat adaptations.</title>
        <authorList>
            <person name="Jebb D."/>
            <person name="Huang Z."/>
            <person name="Pippel M."/>
            <person name="Hughes G.M."/>
            <person name="Lavrichenko K."/>
            <person name="Devanna P."/>
            <person name="Winkler S."/>
            <person name="Jermiin L.S."/>
            <person name="Skirmuntt E.C."/>
            <person name="Katzourakis A."/>
            <person name="Burkitt-Gray L."/>
            <person name="Ray D.A."/>
            <person name="Sullivan K.A.M."/>
            <person name="Roscito J.G."/>
            <person name="Kirilenko B.M."/>
            <person name="Davalos L.M."/>
            <person name="Corthals A.P."/>
            <person name="Power M.L."/>
            <person name="Jones G."/>
            <person name="Ransome R.D."/>
            <person name="Dechmann D.K.N."/>
            <person name="Locatelli A.G."/>
            <person name="Puechmaille S.J."/>
            <person name="Fedrigo O."/>
            <person name="Jarvis E.D."/>
            <person name="Hiller M."/>
            <person name="Vernes S.C."/>
            <person name="Myers E.W."/>
            <person name="Teeling E.C."/>
        </authorList>
    </citation>
    <scope>NUCLEOTIDE SEQUENCE [LARGE SCALE GENOMIC DNA]</scope>
    <source>
        <strain evidence="1">Bat1K_MPI-CBG_1</strain>
    </source>
</reference>